<gene>
    <name evidence="2" type="ORF">EJ06DRAFT_579816</name>
</gene>
<accession>A0A6G1I754</accession>
<evidence type="ECO:0000313" key="2">
    <source>
        <dbReference type="EMBL" id="KAF2403899.1"/>
    </source>
</evidence>
<dbReference type="AlphaFoldDB" id="A0A6G1I754"/>
<evidence type="ECO:0000256" key="1">
    <source>
        <dbReference type="SAM" id="MobiDB-lite"/>
    </source>
</evidence>
<keyword evidence="3" id="KW-1185">Reference proteome</keyword>
<feature type="region of interest" description="Disordered" evidence="1">
    <location>
        <begin position="284"/>
        <end position="304"/>
    </location>
</feature>
<reference evidence="2" key="1">
    <citation type="journal article" date="2020" name="Stud. Mycol.">
        <title>101 Dothideomycetes genomes: a test case for predicting lifestyles and emergence of pathogens.</title>
        <authorList>
            <person name="Haridas S."/>
            <person name="Albert R."/>
            <person name="Binder M."/>
            <person name="Bloem J."/>
            <person name="Labutti K."/>
            <person name="Salamov A."/>
            <person name="Andreopoulos B."/>
            <person name="Baker S."/>
            <person name="Barry K."/>
            <person name="Bills G."/>
            <person name="Bluhm B."/>
            <person name="Cannon C."/>
            <person name="Castanera R."/>
            <person name="Culley D."/>
            <person name="Daum C."/>
            <person name="Ezra D."/>
            <person name="Gonzalez J."/>
            <person name="Henrissat B."/>
            <person name="Kuo A."/>
            <person name="Liang C."/>
            <person name="Lipzen A."/>
            <person name="Lutzoni F."/>
            <person name="Magnuson J."/>
            <person name="Mondo S."/>
            <person name="Nolan M."/>
            <person name="Ohm R."/>
            <person name="Pangilinan J."/>
            <person name="Park H.-J."/>
            <person name="Ramirez L."/>
            <person name="Alfaro M."/>
            <person name="Sun H."/>
            <person name="Tritt A."/>
            <person name="Yoshinaga Y."/>
            <person name="Zwiers L.-H."/>
            <person name="Turgeon B."/>
            <person name="Goodwin S."/>
            <person name="Spatafora J."/>
            <person name="Crous P."/>
            <person name="Grigoriev I."/>
        </authorList>
    </citation>
    <scope>NUCLEOTIDE SEQUENCE</scope>
    <source>
        <strain evidence="2">CBS 262.69</strain>
    </source>
</reference>
<evidence type="ECO:0000313" key="3">
    <source>
        <dbReference type="Proteomes" id="UP000799640"/>
    </source>
</evidence>
<name>A0A6G1I754_9PEZI</name>
<sequence length="419" mass="44130">MSSDFPLPAVASALQPYINPRPLTAHIRRTLTAHLAAQLSPQPISHLSLTVPPPSLDAPSPNIPTPGLYTEYITALRAQHAAQSHLSALRSSLADLTSTPSPAPAADLRPYISLLHRRRAHAKLAGITTALTTLLDTPPPDPAPTVPAPHPPIITETQPTSAHAADLTHTLKRSLLTTRTSLADAQSTLSAATTLNAATPSTKAQVLALRDARDALIAWVESELARIPEEGEEDGDVSILPADETAEPVPDNEAVSKRVAELYASYIAARQALLNTLAEVRVRSTRPVSPPPPTAAPAPAAARAPGPADLLPFLPPLLHAHRAAGALAESTSYLRRQLGVGREELAGTVQRLAGESYLLSPGEVGIGAWARAADESSVKMEGFVKEQIAGGRESVRVGKEAVRRMREVNGGVGGLRGEY</sequence>
<dbReference type="Proteomes" id="UP000799640">
    <property type="component" value="Unassembled WGS sequence"/>
</dbReference>
<dbReference type="EMBL" id="ML996689">
    <property type="protein sequence ID" value="KAF2403899.1"/>
    <property type="molecule type" value="Genomic_DNA"/>
</dbReference>
<dbReference type="OrthoDB" id="5402392at2759"/>
<protein>
    <submittedName>
        <fullName evidence="2">Uncharacterized protein</fullName>
    </submittedName>
</protein>
<organism evidence="2 3">
    <name type="scientific">Trichodelitschia bisporula</name>
    <dbReference type="NCBI Taxonomy" id="703511"/>
    <lineage>
        <taxon>Eukaryota</taxon>
        <taxon>Fungi</taxon>
        <taxon>Dikarya</taxon>
        <taxon>Ascomycota</taxon>
        <taxon>Pezizomycotina</taxon>
        <taxon>Dothideomycetes</taxon>
        <taxon>Dothideomycetes incertae sedis</taxon>
        <taxon>Phaeotrichales</taxon>
        <taxon>Phaeotrichaceae</taxon>
        <taxon>Trichodelitschia</taxon>
    </lineage>
</organism>
<proteinExistence type="predicted"/>